<dbReference type="CDD" id="cd06268">
    <property type="entry name" value="PBP1_ABC_transporter_LIVBP-like"/>
    <property type="match status" value="1"/>
</dbReference>
<reference evidence="4" key="1">
    <citation type="journal article" date="2020" name="bioRxiv">
        <title>Comparative genomics of Chlamydomonas.</title>
        <authorList>
            <person name="Craig R.J."/>
            <person name="Hasan A.R."/>
            <person name="Ness R.W."/>
            <person name="Keightley P.D."/>
        </authorList>
    </citation>
    <scope>NUCLEOTIDE SEQUENCE</scope>
    <source>
        <strain evidence="4">SAG 7.73</strain>
    </source>
</reference>
<comment type="caution">
    <text evidence="4">The sequence shown here is derived from an EMBL/GenBank/DDBJ whole genome shotgun (WGS) entry which is preliminary data.</text>
</comment>
<dbReference type="PANTHER" id="PTHR30483">
    <property type="entry name" value="LEUCINE-SPECIFIC-BINDING PROTEIN"/>
    <property type="match status" value="1"/>
</dbReference>
<dbReference type="AlphaFoldDB" id="A0A835S7X2"/>
<dbReference type="OrthoDB" id="532660at2759"/>
<dbReference type="PANTHER" id="PTHR30483:SF37">
    <property type="entry name" value="ABC TRANSPORTER SUBSTRATE-BINDING PROTEIN"/>
    <property type="match status" value="1"/>
</dbReference>
<evidence type="ECO:0000259" key="3">
    <source>
        <dbReference type="Pfam" id="PF13458"/>
    </source>
</evidence>
<dbReference type="InterPro" id="IPR028081">
    <property type="entry name" value="Leu-bd"/>
</dbReference>
<accession>A0A835S7X2</accession>
<evidence type="ECO:0000256" key="2">
    <source>
        <dbReference type="SAM" id="SignalP"/>
    </source>
</evidence>
<dbReference type="SUPFAM" id="SSF53822">
    <property type="entry name" value="Periplasmic binding protein-like I"/>
    <property type="match status" value="1"/>
</dbReference>
<evidence type="ECO:0000313" key="4">
    <source>
        <dbReference type="EMBL" id="KAG2422393.1"/>
    </source>
</evidence>
<dbReference type="Proteomes" id="UP000650467">
    <property type="component" value="Unassembled WGS sequence"/>
</dbReference>
<organism evidence="4 5">
    <name type="scientific">Chlamydomonas incerta</name>
    <dbReference type="NCBI Taxonomy" id="51695"/>
    <lineage>
        <taxon>Eukaryota</taxon>
        <taxon>Viridiplantae</taxon>
        <taxon>Chlorophyta</taxon>
        <taxon>core chlorophytes</taxon>
        <taxon>Chlorophyceae</taxon>
        <taxon>CS clade</taxon>
        <taxon>Chlamydomonadales</taxon>
        <taxon>Chlamydomonadaceae</taxon>
        <taxon>Chlamydomonas</taxon>
    </lineage>
</organism>
<sequence>MRSSQGRASLAVAFVLALTLAQHVNAQPRPIKVGMITDSAEDDPSVAAESISIIHGAYMAAVDRGYKVNLVTSGLGCDTDNIAKEVERLVKVEKVVAIIGPICSGTTLAAAPTVNALKVPAISPTSGAIAVSTAGPYVYRTLATAESYVNTIMEYLTPKFPTIAMVYDDSLLSRDWTGIAESFHTQHGGSVTYKAMFSVENSTVAQVEELTRKALASKPSLLFFMATSSVNPELETAFIKTARAVDPKFPVVMPNAFDQATKDALEVKGANGTKSYPLVGGIYYAGDKPYAKDTERYKVMFGLKYMPELGRGGSYGSGYDAMSAIIVAAQKAGYSKLKNINKELSSKSFTFPRFGGETGRFNAAGDLAVGAQLQVFNATTGDAEELVVP</sequence>
<proteinExistence type="predicted"/>
<keyword evidence="5" id="KW-1185">Reference proteome</keyword>
<evidence type="ECO:0000313" key="5">
    <source>
        <dbReference type="Proteomes" id="UP000650467"/>
    </source>
</evidence>
<evidence type="ECO:0000256" key="1">
    <source>
        <dbReference type="ARBA" id="ARBA00022729"/>
    </source>
</evidence>
<name>A0A835S7X2_CHLIN</name>
<feature type="signal peptide" evidence="2">
    <location>
        <begin position="1"/>
        <end position="26"/>
    </location>
</feature>
<feature type="domain" description="Leucine-binding protein" evidence="3">
    <location>
        <begin position="30"/>
        <end position="366"/>
    </location>
</feature>
<gene>
    <name evidence="4" type="ORF">HXX76_016078</name>
</gene>
<dbReference type="InterPro" id="IPR028082">
    <property type="entry name" value="Peripla_BP_I"/>
</dbReference>
<dbReference type="Gene3D" id="3.40.50.2300">
    <property type="match status" value="2"/>
</dbReference>
<dbReference type="EMBL" id="JAEHOC010000110">
    <property type="protein sequence ID" value="KAG2422393.1"/>
    <property type="molecule type" value="Genomic_DNA"/>
</dbReference>
<dbReference type="InterPro" id="IPR051010">
    <property type="entry name" value="BCAA_transport"/>
</dbReference>
<protein>
    <recommendedName>
        <fullName evidence="3">Leucine-binding protein domain-containing protein</fullName>
    </recommendedName>
</protein>
<keyword evidence="1 2" id="KW-0732">Signal</keyword>
<dbReference type="Pfam" id="PF13458">
    <property type="entry name" value="Peripla_BP_6"/>
    <property type="match status" value="1"/>
</dbReference>
<feature type="chain" id="PRO_5032558141" description="Leucine-binding protein domain-containing protein" evidence="2">
    <location>
        <begin position="27"/>
        <end position="389"/>
    </location>
</feature>